<keyword evidence="2 5" id="KW-0812">Transmembrane</keyword>
<evidence type="ECO:0000313" key="6">
    <source>
        <dbReference type="EMBL" id="PNF20607.1"/>
    </source>
</evidence>
<evidence type="ECO:0000313" key="7">
    <source>
        <dbReference type="Proteomes" id="UP000235965"/>
    </source>
</evidence>
<feature type="transmembrane region" description="Helical" evidence="5">
    <location>
        <begin position="65"/>
        <end position="88"/>
    </location>
</feature>
<dbReference type="InterPro" id="IPR005178">
    <property type="entry name" value="Ostalpha/TMEM184C"/>
</dbReference>
<keyword evidence="4 5" id="KW-0472">Membrane</keyword>
<dbReference type="STRING" id="105785.A0A2J7PW93"/>
<evidence type="ECO:0000256" key="2">
    <source>
        <dbReference type="ARBA" id="ARBA00022692"/>
    </source>
</evidence>
<accession>A0A2J7PW93</accession>
<dbReference type="Pfam" id="PF03619">
    <property type="entry name" value="Solute_trans_a"/>
    <property type="match status" value="1"/>
</dbReference>
<gene>
    <name evidence="6" type="ORF">B7P43_G04268</name>
</gene>
<dbReference type="GO" id="GO:0016020">
    <property type="term" value="C:membrane"/>
    <property type="evidence" value="ECO:0007669"/>
    <property type="project" value="UniProtKB-SubCell"/>
</dbReference>
<dbReference type="InParanoid" id="A0A2J7PW93"/>
<comment type="subcellular location">
    <subcellularLocation>
        <location evidence="1">Membrane</location>
        <topology evidence="1">Multi-pass membrane protein</topology>
    </subcellularLocation>
</comment>
<feature type="transmembrane region" description="Helical" evidence="5">
    <location>
        <begin position="139"/>
        <end position="158"/>
    </location>
</feature>
<feature type="transmembrane region" description="Helical" evidence="5">
    <location>
        <begin position="271"/>
        <end position="292"/>
    </location>
</feature>
<dbReference type="OrthoDB" id="5832279at2759"/>
<dbReference type="FunCoup" id="A0A2J7PW93">
    <property type="interactions" value="54"/>
</dbReference>
<evidence type="ECO:0000256" key="5">
    <source>
        <dbReference type="SAM" id="Phobius"/>
    </source>
</evidence>
<dbReference type="Proteomes" id="UP000235965">
    <property type="component" value="Unassembled WGS sequence"/>
</dbReference>
<evidence type="ECO:0000256" key="3">
    <source>
        <dbReference type="ARBA" id="ARBA00022989"/>
    </source>
</evidence>
<evidence type="ECO:0000256" key="4">
    <source>
        <dbReference type="ARBA" id="ARBA00023136"/>
    </source>
</evidence>
<name>A0A2J7PW93_9NEOP</name>
<feature type="transmembrane region" description="Helical" evidence="5">
    <location>
        <begin position="199"/>
        <end position="223"/>
    </location>
</feature>
<organism evidence="6 7">
    <name type="scientific">Cryptotermes secundus</name>
    <dbReference type="NCBI Taxonomy" id="105785"/>
    <lineage>
        <taxon>Eukaryota</taxon>
        <taxon>Metazoa</taxon>
        <taxon>Ecdysozoa</taxon>
        <taxon>Arthropoda</taxon>
        <taxon>Hexapoda</taxon>
        <taxon>Insecta</taxon>
        <taxon>Pterygota</taxon>
        <taxon>Neoptera</taxon>
        <taxon>Polyneoptera</taxon>
        <taxon>Dictyoptera</taxon>
        <taxon>Blattodea</taxon>
        <taxon>Blattoidea</taxon>
        <taxon>Termitoidae</taxon>
        <taxon>Kalotermitidae</taxon>
        <taxon>Cryptotermitinae</taxon>
        <taxon>Cryptotermes</taxon>
    </lineage>
</organism>
<feature type="transmembrane region" description="Helical" evidence="5">
    <location>
        <begin position="108"/>
        <end position="127"/>
    </location>
</feature>
<evidence type="ECO:0008006" key="8">
    <source>
        <dbReference type="Google" id="ProtNLM"/>
    </source>
</evidence>
<sequence>MDAGTYSEGSNNVVVVAAKHVGTLGKAPLLRTLLGTNGSTVNDVVNASTICQADAVPAMQEYYKAINVLGITLFTVGGASVLFILLMYADTLWHIMKNASPLVKTHSAFVLSVYPVVAVATYCAIVVPRAQLLAEAVTQGVFMAALYQMFCLLVAYCGGEAELIRRVKPNSLNPKVSPCCCYPCCCLPFMTVDKKHVRYLRLLILQLPIVQGLVYMVLLVMWAEEESLYEVNYMYLQPVVILSILFGVWGMSMTIKMLSEVLRDHQLQAKFIVLQLVLLLAKFQALTARIIVRFDLIACEPPITPAVYANLIYNSAMLGEMVILGILARLLYKKDLPDIGLSEILQPQEICIIADKNYNTIEKLSKGSSSKELEQNCLKQLHVNCADNSKKATG</sequence>
<dbReference type="PANTHER" id="PTHR23423">
    <property type="entry name" value="ORGANIC SOLUTE TRANSPORTER-RELATED"/>
    <property type="match status" value="1"/>
</dbReference>
<keyword evidence="3 5" id="KW-1133">Transmembrane helix</keyword>
<dbReference type="AlphaFoldDB" id="A0A2J7PW93"/>
<feature type="transmembrane region" description="Helical" evidence="5">
    <location>
        <begin position="312"/>
        <end position="332"/>
    </location>
</feature>
<dbReference type="EMBL" id="NEVH01020936">
    <property type="protein sequence ID" value="PNF20607.1"/>
    <property type="molecule type" value="Genomic_DNA"/>
</dbReference>
<evidence type="ECO:0000256" key="1">
    <source>
        <dbReference type="ARBA" id="ARBA00004141"/>
    </source>
</evidence>
<feature type="transmembrane region" description="Helical" evidence="5">
    <location>
        <begin position="235"/>
        <end position="259"/>
    </location>
</feature>
<keyword evidence="7" id="KW-1185">Reference proteome</keyword>
<dbReference type="SMART" id="SM01417">
    <property type="entry name" value="Solute_trans_a"/>
    <property type="match status" value="1"/>
</dbReference>
<protein>
    <recommendedName>
        <fullName evidence="8">Organic solute transporter alpha-like protein</fullName>
    </recommendedName>
</protein>
<comment type="caution">
    <text evidence="6">The sequence shown here is derived from an EMBL/GenBank/DDBJ whole genome shotgun (WGS) entry which is preliminary data.</text>
</comment>
<proteinExistence type="predicted"/>
<reference evidence="6 7" key="1">
    <citation type="submission" date="2017-12" db="EMBL/GenBank/DDBJ databases">
        <title>Hemimetabolous genomes reveal molecular basis of termite eusociality.</title>
        <authorList>
            <person name="Harrison M.C."/>
            <person name="Jongepier E."/>
            <person name="Robertson H.M."/>
            <person name="Arning N."/>
            <person name="Bitard-Feildel T."/>
            <person name="Chao H."/>
            <person name="Childers C.P."/>
            <person name="Dinh H."/>
            <person name="Doddapaneni H."/>
            <person name="Dugan S."/>
            <person name="Gowin J."/>
            <person name="Greiner C."/>
            <person name="Han Y."/>
            <person name="Hu H."/>
            <person name="Hughes D.S.T."/>
            <person name="Huylmans A.-K."/>
            <person name="Kemena C."/>
            <person name="Kremer L.P.M."/>
            <person name="Lee S.L."/>
            <person name="Lopez-Ezquerra A."/>
            <person name="Mallet L."/>
            <person name="Monroy-Kuhn J.M."/>
            <person name="Moser A."/>
            <person name="Murali S.C."/>
            <person name="Muzny D.M."/>
            <person name="Otani S."/>
            <person name="Piulachs M.-D."/>
            <person name="Poelchau M."/>
            <person name="Qu J."/>
            <person name="Schaub F."/>
            <person name="Wada-Katsumata A."/>
            <person name="Worley K.C."/>
            <person name="Xie Q."/>
            <person name="Ylla G."/>
            <person name="Poulsen M."/>
            <person name="Gibbs R.A."/>
            <person name="Schal C."/>
            <person name="Richards S."/>
            <person name="Belles X."/>
            <person name="Korb J."/>
            <person name="Bornberg-Bauer E."/>
        </authorList>
    </citation>
    <scope>NUCLEOTIDE SEQUENCE [LARGE SCALE GENOMIC DNA]</scope>
    <source>
        <tissue evidence="6">Whole body</tissue>
    </source>
</reference>